<proteinExistence type="predicted"/>
<dbReference type="Proteomes" id="UP000003560">
    <property type="component" value="Unassembled WGS sequence"/>
</dbReference>
<dbReference type="STRING" id="445975.COLSTE_02201"/>
<keyword evidence="2" id="KW-1185">Reference proteome</keyword>
<sequence>MPDVPPFYQTAEWLDAARLPSTSPCRSMVGRVRTYVSLLFHGNPRRLSVAR</sequence>
<evidence type="ECO:0000313" key="2">
    <source>
        <dbReference type="Proteomes" id="UP000003560"/>
    </source>
</evidence>
<reference evidence="1 2" key="2">
    <citation type="submission" date="2008-10" db="EMBL/GenBank/DDBJ databases">
        <authorList>
            <person name="Fulton L."/>
            <person name="Clifton S."/>
            <person name="Fulton B."/>
            <person name="Xu J."/>
            <person name="Minx P."/>
            <person name="Pepin K.H."/>
            <person name="Johnson M."/>
            <person name="Thiruvilangam P."/>
            <person name="Bhonagiri V."/>
            <person name="Nash W.E."/>
            <person name="Mardis E.R."/>
            <person name="Wilson R.K."/>
        </authorList>
    </citation>
    <scope>NUCLEOTIDE SEQUENCE [LARGE SCALE GENOMIC DNA]</scope>
    <source>
        <strain evidence="1 2">DSM 13279</strain>
    </source>
</reference>
<protein>
    <submittedName>
        <fullName evidence="1">Uncharacterized protein</fullName>
    </submittedName>
</protein>
<name>B6GDL8_9ACTN</name>
<dbReference type="EMBL" id="ABXJ01000128">
    <property type="protein sequence ID" value="EEA89657.1"/>
    <property type="molecule type" value="Genomic_DNA"/>
</dbReference>
<organism evidence="1 2">
    <name type="scientific">Collinsella stercoris DSM 13279</name>
    <dbReference type="NCBI Taxonomy" id="445975"/>
    <lineage>
        <taxon>Bacteria</taxon>
        <taxon>Bacillati</taxon>
        <taxon>Actinomycetota</taxon>
        <taxon>Coriobacteriia</taxon>
        <taxon>Coriobacteriales</taxon>
        <taxon>Coriobacteriaceae</taxon>
        <taxon>Collinsella</taxon>
    </lineage>
</organism>
<dbReference type="HOGENOM" id="CLU_3097713_0_0_11"/>
<evidence type="ECO:0000313" key="1">
    <source>
        <dbReference type="EMBL" id="EEA89657.1"/>
    </source>
</evidence>
<reference evidence="1 2" key="1">
    <citation type="submission" date="2008-10" db="EMBL/GenBank/DDBJ databases">
        <title>Draft genome sequence of Collinsella stercoris (DSM 13279).</title>
        <authorList>
            <person name="Sudarsanam P."/>
            <person name="Ley R."/>
            <person name="Guruge J."/>
            <person name="Turnbaugh P.J."/>
            <person name="Mahowald M."/>
            <person name="Liep D."/>
            <person name="Gordon J."/>
        </authorList>
    </citation>
    <scope>NUCLEOTIDE SEQUENCE [LARGE SCALE GENOMIC DNA]</scope>
    <source>
        <strain evidence="1 2">DSM 13279</strain>
    </source>
</reference>
<accession>B6GDL8</accession>
<gene>
    <name evidence="1" type="ORF">COLSTE_02201</name>
</gene>
<comment type="caution">
    <text evidence="1">The sequence shown here is derived from an EMBL/GenBank/DDBJ whole genome shotgun (WGS) entry which is preliminary data.</text>
</comment>
<dbReference type="AlphaFoldDB" id="B6GDL8"/>